<dbReference type="InterPro" id="IPR051215">
    <property type="entry name" value="GRE"/>
</dbReference>
<dbReference type="EMBL" id="CYYY01000031">
    <property type="protein sequence ID" value="CUO37329.1"/>
    <property type="molecule type" value="Genomic_DNA"/>
</dbReference>
<dbReference type="AlphaFoldDB" id="A0A173VND7"/>
<dbReference type="GO" id="GO:0005829">
    <property type="term" value="C:cytosol"/>
    <property type="evidence" value="ECO:0007669"/>
    <property type="project" value="TreeGrafter"/>
</dbReference>
<dbReference type="SUPFAM" id="SSF51998">
    <property type="entry name" value="PFL-like glycyl radical enzymes"/>
    <property type="match status" value="1"/>
</dbReference>
<dbReference type="InterPro" id="IPR001150">
    <property type="entry name" value="Gly_radical"/>
</dbReference>
<feature type="domain" description="PFL" evidence="5">
    <location>
        <begin position="1"/>
        <end position="26"/>
    </location>
</feature>
<dbReference type="Pfam" id="PF01228">
    <property type="entry name" value="Gly_radical"/>
    <property type="match status" value="1"/>
</dbReference>
<dbReference type="PROSITE" id="PS51554">
    <property type="entry name" value="PFL"/>
    <property type="match status" value="1"/>
</dbReference>
<gene>
    <name evidence="6" type="primary">hpdB</name>
    <name evidence="7" type="ORF">ERS852423_03024</name>
    <name evidence="6" type="ORF">ERS852573_03170</name>
</gene>
<name>A0A173VND7_9FIRM</name>
<protein>
    <submittedName>
        <fullName evidence="6">4-hydroxyphenylacetate decarboxylase large subunit</fullName>
        <ecNumber evidence="6">4.1.1.83</ecNumber>
    </submittedName>
</protein>
<evidence type="ECO:0000313" key="6">
    <source>
        <dbReference type="EMBL" id="CUN28280.1"/>
    </source>
</evidence>
<organism evidence="6 9">
    <name type="scientific">Dorea longicatena</name>
    <dbReference type="NCBI Taxonomy" id="88431"/>
    <lineage>
        <taxon>Bacteria</taxon>
        <taxon>Bacillati</taxon>
        <taxon>Bacillota</taxon>
        <taxon>Clostridia</taxon>
        <taxon>Lachnospirales</taxon>
        <taxon>Lachnospiraceae</taxon>
        <taxon>Dorea</taxon>
    </lineage>
</organism>
<feature type="domain" description="Glycine radical" evidence="4">
    <location>
        <begin position="33"/>
        <end position="154"/>
    </location>
</feature>
<dbReference type="Gene3D" id="3.20.70.20">
    <property type="match status" value="1"/>
</dbReference>
<dbReference type="Proteomes" id="UP000095597">
    <property type="component" value="Unassembled WGS sequence"/>
</dbReference>
<dbReference type="PANTHER" id="PTHR43641">
    <property type="entry name" value="FORMATE ACETYLTRANSFERASE 3-RELATED"/>
    <property type="match status" value="1"/>
</dbReference>
<feature type="modified residue" description="Glycine radical" evidence="3">
    <location>
        <position position="129"/>
    </location>
</feature>
<keyword evidence="2 6" id="KW-0456">Lyase</keyword>
<dbReference type="RefSeq" id="WP_055182656.1">
    <property type="nucleotide sequence ID" value="NZ_CABIWY010000031.1"/>
</dbReference>
<reference evidence="8 9" key="1">
    <citation type="submission" date="2015-09" db="EMBL/GenBank/DDBJ databases">
        <authorList>
            <consortium name="Pathogen Informatics"/>
        </authorList>
    </citation>
    <scope>NUCLEOTIDE SEQUENCE [LARGE SCALE GENOMIC DNA]</scope>
    <source>
        <strain evidence="7 8">2789STDY5608866</strain>
        <strain evidence="6 9">2789STDY5834961</strain>
    </source>
</reference>
<accession>A0A173VND7</accession>
<keyword evidence="1 3" id="KW-0556">Organic radical</keyword>
<dbReference type="EMBL" id="CYXO01000037">
    <property type="protein sequence ID" value="CUN28280.1"/>
    <property type="molecule type" value="Genomic_DNA"/>
</dbReference>
<evidence type="ECO:0000256" key="2">
    <source>
        <dbReference type="ARBA" id="ARBA00023239"/>
    </source>
</evidence>
<proteinExistence type="predicted"/>
<evidence type="ECO:0000313" key="9">
    <source>
        <dbReference type="Proteomes" id="UP000095597"/>
    </source>
</evidence>
<dbReference type="Proteomes" id="UP000095439">
    <property type="component" value="Unassembled WGS sequence"/>
</dbReference>
<evidence type="ECO:0000313" key="7">
    <source>
        <dbReference type="EMBL" id="CUO37329.1"/>
    </source>
</evidence>
<evidence type="ECO:0000259" key="4">
    <source>
        <dbReference type="PROSITE" id="PS51149"/>
    </source>
</evidence>
<dbReference type="EC" id="4.1.1.83" evidence="6"/>
<dbReference type="PANTHER" id="PTHR43641:SF2">
    <property type="entry name" value="DEHYDRATASE YBIW-RELATED"/>
    <property type="match status" value="1"/>
</dbReference>
<evidence type="ECO:0000256" key="3">
    <source>
        <dbReference type="PROSITE-ProRule" id="PRU00493"/>
    </source>
</evidence>
<sequence length="160" mass="17544">MTPGILPVSGNTPFGLEVGALPSGRHAWKPLADGVSPNGRTDTEGPGAVLKSVSHLPHDRFVQGTLLNMKIEPEMLNSENGIMQMMALLKSMCSLGIFHVRFNVIDRETLLAAQERPEEYRGLLIRVAGYTAYFTELGKDVQDEIIARTEQESLYGCSVE</sequence>
<evidence type="ECO:0000313" key="8">
    <source>
        <dbReference type="Proteomes" id="UP000095439"/>
    </source>
</evidence>
<dbReference type="PROSITE" id="PS51149">
    <property type="entry name" value="GLY_RADICAL_2"/>
    <property type="match status" value="1"/>
</dbReference>
<dbReference type="InterPro" id="IPR004184">
    <property type="entry name" value="PFL_dom"/>
</dbReference>
<evidence type="ECO:0000256" key="1">
    <source>
        <dbReference type="ARBA" id="ARBA00022818"/>
    </source>
</evidence>
<dbReference type="GO" id="GO:0043722">
    <property type="term" value="F:4-hydroxyphenylacetate decarboxylase activity"/>
    <property type="evidence" value="ECO:0007669"/>
    <property type="project" value="UniProtKB-EC"/>
</dbReference>
<evidence type="ECO:0000259" key="5">
    <source>
        <dbReference type="PROSITE" id="PS51554"/>
    </source>
</evidence>